<dbReference type="EMBL" id="CP031376">
    <property type="protein sequence ID" value="AXK51221.1"/>
    <property type="molecule type" value="Genomic_DNA"/>
</dbReference>
<evidence type="ECO:0000313" key="2">
    <source>
        <dbReference type="Proteomes" id="UP000254792"/>
    </source>
</evidence>
<accession>A0A345Z3P2</accession>
<dbReference type="AlphaFoldDB" id="A0A345Z3P2"/>
<evidence type="ECO:0000313" key="1">
    <source>
        <dbReference type="EMBL" id="AXK51221.1"/>
    </source>
</evidence>
<proteinExistence type="predicted"/>
<reference evidence="1 2" key="1">
    <citation type="submission" date="2018-07" db="EMBL/GenBank/DDBJ databases">
        <title>Complete genome sequence of Spiroplasma alleghenense PLHS-1 (ATCC 51752).</title>
        <authorList>
            <person name="Chou L."/>
            <person name="Lee T.-Y."/>
            <person name="Tsai Y.-M."/>
            <person name="Kuo C.-H."/>
        </authorList>
    </citation>
    <scope>NUCLEOTIDE SEQUENCE [LARGE SCALE GENOMIC DNA]</scope>
    <source>
        <strain evidence="1 2">PLHS-1</strain>
    </source>
</reference>
<dbReference type="RefSeq" id="WP_115558129.1">
    <property type="nucleotide sequence ID" value="NZ_CP031376.1"/>
</dbReference>
<sequence>MESNLDSLDKKYNLLIKRFKEYDEVNLKLSRYPIFNYYYHTNFRDKNLVYIEICEGEVGQDKKVLNETNNDDALIIDLNKNDEVIWGIYTSKCLIKRSESNLKKAKEFSKPDAGLMTYNPILDAYVPNAKIESILQLNKDFQNEIYLTKVDILAIIYFLKNFVRSKTFDEEVQEISNAEIIKLAKIITNRFEKNFELLYRVEGVPRWDVNLTEKEKDLFVLNCNEKMITASNNNGDQVQMSNVIEAHLEHREEVLNLYNHLRNYEECNIVILEFTKKLIVRNEFPFYYQNEKTKEWWLTKLGEKILEDFNLLDFLNFETVNDLLSMDIN</sequence>
<organism evidence="1 2">
    <name type="scientific">Spiroplasma alleghenense</name>
    <dbReference type="NCBI Taxonomy" id="216931"/>
    <lineage>
        <taxon>Bacteria</taxon>
        <taxon>Bacillati</taxon>
        <taxon>Mycoplasmatota</taxon>
        <taxon>Mollicutes</taxon>
        <taxon>Entomoplasmatales</taxon>
        <taxon>Spiroplasmataceae</taxon>
        <taxon>Spiroplasma</taxon>
    </lineage>
</organism>
<protein>
    <submittedName>
        <fullName evidence="1">Uncharacterized protein</fullName>
    </submittedName>
</protein>
<keyword evidence="2" id="KW-1185">Reference proteome</keyword>
<name>A0A345Z3P2_9MOLU</name>
<gene>
    <name evidence="1" type="ORF">SALLE_v1c05470</name>
</gene>
<dbReference type="KEGG" id="salx:SALLE_v1c05470"/>
<dbReference type="OrthoDB" id="388251at2"/>
<dbReference type="Proteomes" id="UP000254792">
    <property type="component" value="Chromosome"/>
</dbReference>